<dbReference type="VEuPathDB" id="VectorBase:AALB006151"/>
<evidence type="ECO:0000313" key="1">
    <source>
        <dbReference type="EnsemblMetazoa" id="AALB006151-PA"/>
    </source>
</evidence>
<keyword evidence="2" id="KW-1185">Reference proteome</keyword>
<dbReference type="AlphaFoldDB" id="A0A182FI07"/>
<dbReference type="VEuPathDB" id="VectorBase:AALB20_033494"/>
<dbReference type="RefSeq" id="XP_035787050.1">
    <property type="nucleotide sequence ID" value="XM_035931157.1"/>
</dbReference>
<dbReference type="Proteomes" id="UP000069272">
    <property type="component" value="Chromosome 3L"/>
</dbReference>
<sequence length="81" mass="9792">MIQLLDKVLSFINYWWFRYLMITELYMVESWERVTIHVFLFVIFLLQWYFNCKVVLPFTGSLFGIQPVEQQLAGVARSHLN</sequence>
<reference evidence="1" key="2">
    <citation type="submission" date="2022-08" db="UniProtKB">
        <authorList>
            <consortium name="EnsemblMetazoa"/>
        </authorList>
    </citation>
    <scope>IDENTIFICATION</scope>
    <source>
        <strain evidence="1">STECLA/ALBI9_A</strain>
    </source>
</reference>
<evidence type="ECO:0000313" key="2">
    <source>
        <dbReference type="Proteomes" id="UP000069272"/>
    </source>
</evidence>
<dbReference type="KEGG" id="aali:118464092"/>
<dbReference type="OrthoDB" id="202672at2759"/>
<accession>A0A182FI07</accession>
<dbReference type="EnsemblMetazoa" id="AALB006151-RA">
    <property type="protein sequence ID" value="AALB006151-PA"/>
    <property type="gene ID" value="AALB006151"/>
</dbReference>
<dbReference type="CTD" id="317833"/>
<protein>
    <submittedName>
        <fullName evidence="1">Uncharacterized protein</fullName>
    </submittedName>
</protein>
<organism evidence="1 2">
    <name type="scientific">Anopheles albimanus</name>
    <name type="common">New world malaria mosquito</name>
    <dbReference type="NCBI Taxonomy" id="7167"/>
    <lineage>
        <taxon>Eukaryota</taxon>
        <taxon>Metazoa</taxon>
        <taxon>Ecdysozoa</taxon>
        <taxon>Arthropoda</taxon>
        <taxon>Hexapoda</taxon>
        <taxon>Insecta</taxon>
        <taxon>Pterygota</taxon>
        <taxon>Neoptera</taxon>
        <taxon>Endopterygota</taxon>
        <taxon>Diptera</taxon>
        <taxon>Nematocera</taxon>
        <taxon>Culicoidea</taxon>
        <taxon>Culicidae</taxon>
        <taxon>Anophelinae</taxon>
        <taxon>Anopheles</taxon>
    </lineage>
</organism>
<reference evidence="1 2" key="1">
    <citation type="journal article" date="2017" name="G3 (Bethesda)">
        <title>The Physical Genome Mapping of Anopheles albimanus Corrected Scaffold Misassemblies and Identified Interarm Rearrangements in Genus Anopheles.</title>
        <authorList>
            <person name="Artemov G.N."/>
            <person name="Peery A.N."/>
            <person name="Jiang X."/>
            <person name="Tu Z."/>
            <person name="Stegniy V.N."/>
            <person name="Sharakhova M.V."/>
            <person name="Sharakhov I.V."/>
        </authorList>
    </citation>
    <scope>NUCLEOTIDE SEQUENCE [LARGE SCALE GENOMIC DNA]</scope>
    <source>
        <strain evidence="1 2">ALBI9_A</strain>
    </source>
</reference>
<name>A0A182FI07_ANOAL</name>
<proteinExistence type="predicted"/>
<dbReference type="GeneID" id="118464092"/>